<proteinExistence type="predicted"/>
<dbReference type="STRING" id="273075.gene:9572702"/>
<dbReference type="InterPro" id="IPR050834">
    <property type="entry name" value="Glycosyltransf_2"/>
</dbReference>
<dbReference type="CAZy" id="GT2">
    <property type="family name" value="Glycosyltransferase Family 2"/>
</dbReference>
<dbReference type="CDD" id="cd00761">
    <property type="entry name" value="Glyco_tranf_GTA_type"/>
    <property type="match status" value="1"/>
</dbReference>
<dbReference type="eggNOG" id="arCOG01398">
    <property type="taxonomic scope" value="Archaea"/>
</dbReference>
<dbReference type="PaxDb" id="273075-Ta1473"/>
<dbReference type="PANTHER" id="PTHR43685:SF3">
    <property type="entry name" value="SLR2126 PROTEIN"/>
    <property type="match status" value="1"/>
</dbReference>
<organism evidence="2 3">
    <name type="scientific">Thermoplasma acidophilum (strain ATCC 25905 / DSM 1728 / JCM 9062 / NBRC 15155 / AMRC-C165)</name>
    <dbReference type="NCBI Taxonomy" id="273075"/>
    <lineage>
        <taxon>Archaea</taxon>
        <taxon>Methanobacteriati</taxon>
        <taxon>Thermoplasmatota</taxon>
        <taxon>Thermoplasmata</taxon>
        <taxon>Thermoplasmatales</taxon>
        <taxon>Thermoplasmataceae</taxon>
        <taxon>Thermoplasma</taxon>
    </lineage>
</organism>
<evidence type="ECO:0000313" key="2">
    <source>
        <dbReference type="EMBL" id="CAC12591.1"/>
    </source>
</evidence>
<dbReference type="HOGENOM" id="CLU_055387_0_0_2"/>
<reference evidence="2 3" key="1">
    <citation type="journal article" date="2000" name="Nature">
        <title>The genome sequence of the thermoacidophilic scavenger Thermoplasma acidophilum.</title>
        <authorList>
            <person name="Ruepp A."/>
            <person name="Graml W."/>
            <person name="Santos-Martinez M.L."/>
            <person name="Koretke K.K."/>
            <person name="Volker C."/>
            <person name="Mewes H.W."/>
            <person name="Frishman D."/>
            <person name="Stocker S."/>
            <person name="Lupas A.N."/>
            <person name="Baumeister W."/>
        </authorList>
    </citation>
    <scope>NUCLEOTIDE SEQUENCE [LARGE SCALE GENOMIC DNA]</scope>
    <source>
        <strain evidence="3">ATCC 25905 / DSM 1728 / JCM 9062 / NBRC 15155 / AMRC-C165</strain>
    </source>
</reference>
<feature type="domain" description="Glycosyltransferase 2-like" evidence="1">
    <location>
        <begin position="33"/>
        <end position="192"/>
    </location>
</feature>
<dbReference type="SUPFAM" id="SSF53448">
    <property type="entry name" value="Nucleotide-diphospho-sugar transferases"/>
    <property type="match status" value="1"/>
</dbReference>
<protein>
    <recommendedName>
        <fullName evidence="1">Glycosyltransferase 2-like domain-containing protein</fullName>
    </recommendedName>
</protein>
<dbReference type="Pfam" id="PF00535">
    <property type="entry name" value="Glycos_transf_2"/>
    <property type="match status" value="1"/>
</dbReference>
<dbReference type="InterPro" id="IPR001173">
    <property type="entry name" value="Glyco_trans_2-like"/>
</dbReference>
<evidence type="ECO:0000313" key="3">
    <source>
        <dbReference type="Proteomes" id="UP000001024"/>
    </source>
</evidence>
<dbReference type="EnsemblBacteria" id="CAC12591">
    <property type="protein sequence ID" value="CAC12591"/>
    <property type="gene ID" value="CAC12591"/>
</dbReference>
<sequence length="353" mass="40973">MRLSISLGESPCISSLKVRGFTASPQTPNLSISVIVTAFNRREYLRYALLSLKNQEADSFEVVVSKNFSDRVTDKFCSENGFINVTTDSSRSGERVYDALRSSHGDFILFLDDDDIFRRTKISRVSDVISKRNVAFYRNAIFPVTVDGVIATHYQPQMHDPLYLILERVSDVRLLHRHACDFNSSSMGISRSMLDSHASDLRKINLAVDTFYFALAASSRMPLFCDSMIESIYRIMPSSTSRDLRDFYLFSRFERSFLRRYVPDLERIAEIVEGSPAKPVIGRMLSLYKILQYVFEEDRVNLKPSPLDRVRFLLERPFPYSLLYSRIFRDAAMRSEFRRENRIVYGNADRRRR</sequence>
<dbReference type="InterPro" id="IPR029044">
    <property type="entry name" value="Nucleotide-diphossugar_trans"/>
</dbReference>
<evidence type="ECO:0000259" key="1">
    <source>
        <dbReference type="Pfam" id="PF00535"/>
    </source>
</evidence>
<name>Q9HI72_THEAC</name>
<gene>
    <name evidence="2" type="ordered locus">Ta1473</name>
</gene>
<accession>Q9HI72</accession>
<dbReference type="EMBL" id="AL445067">
    <property type="protein sequence ID" value="CAC12591.1"/>
    <property type="molecule type" value="Genomic_DNA"/>
</dbReference>
<dbReference type="Gene3D" id="3.90.550.10">
    <property type="entry name" value="Spore Coat Polysaccharide Biosynthesis Protein SpsA, Chain A"/>
    <property type="match status" value="1"/>
</dbReference>
<keyword evidence="3" id="KW-1185">Reference proteome</keyword>
<dbReference type="KEGG" id="tac:Ta1473"/>
<dbReference type="Proteomes" id="UP000001024">
    <property type="component" value="Chromosome"/>
</dbReference>
<dbReference type="PANTHER" id="PTHR43685">
    <property type="entry name" value="GLYCOSYLTRANSFERASE"/>
    <property type="match status" value="1"/>
</dbReference>
<dbReference type="RefSeq" id="WP_010901873.1">
    <property type="nucleotide sequence ID" value="NC_002578.1"/>
</dbReference>
<dbReference type="InParanoid" id="Q9HI72"/>
<dbReference type="OrthoDB" id="46222at2157"/>
<dbReference type="AlphaFoldDB" id="Q9HI72"/>